<dbReference type="Proteomes" id="UP000008827">
    <property type="component" value="Chromosome 7"/>
</dbReference>
<dbReference type="AlphaFoldDB" id="A0A0R0J044"/>
<keyword evidence="4" id="KW-1185">Reference proteome</keyword>
<name>A0A0R0J044_SOYBN</name>
<accession>A0A0R0J044</accession>
<keyword evidence="1" id="KW-0472">Membrane</keyword>
<dbReference type="PANTHER" id="PTHR34115:SF15">
    <property type="entry name" value="PROTEIN, PUTATIVE-RELATED"/>
    <property type="match status" value="1"/>
</dbReference>
<dbReference type="OrthoDB" id="1730662at2759"/>
<reference evidence="3" key="2">
    <citation type="submission" date="2018-02" db="UniProtKB">
        <authorList>
            <consortium name="EnsemblPlants"/>
        </authorList>
    </citation>
    <scope>IDENTIFICATION</scope>
    <source>
        <strain evidence="3">Williams 82</strain>
    </source>
</reference>
<gene>
    <name evidence="2" type="ORF">GLYMA_07G062000</name>
</gene>
<proteinExistence type="predicted"/>
<dbReference type="EnsemblPlants" id="KRH48001">
    <property type="protein sequence ID" value="KRH48001"/>
    <property type="gene ID" value="GLYMA_07G062000"/>
</dbReference>
<reference evidence="2 3" key="1">
    <citation type="journal article" date="2010" name="Nature">
        <title>Genome sequence of the palaeopolyploid soybean.</title>
        <authorList>
            <person name="Schmutz J."/>
            <person name="Cannon S.B."/>
            <person name="Schlueter J."/>
            <person name="Ma J."/>
            <person name="Mitros T."/>
            <person name="Nelson W."/>
            <person name="Hyten D.L."/>
            <person name="Song Q."/>
            <person name="Thelen J.J."/>
            <person name="Cheng J."/>
            <person name="Xu D."/>
            <person name="Hellsten U."/>
            <person name="May G.D."/>
            <person name="Yu Y."/>
            <person name="Sakurai T."/>
            <person name="Umezawa T."/>
            <person name="Bhattacharyya M.K."/>
            <person name="Sandhu D."/>
            <person name="Valliyodan B."/>
            <person name="Lindquist E."/>
            <person name="Peto M."/>
            <person name="Grant D."/>
            <person name="Shu S."/>
            <person name="Goodstein D."/>
            <person name="Barry K."/>
            <person name="Futrell-Griggs M."/>
            <person name="Abernathy B."/>
            <person name="Du J."/>
            <person name="Tian Z."/>
            <person name="Zhu L."/>
            <person name="Gill N."/>
            <person name="Joshi T."/>
            <person name="Libault M."/>
            <person name="Sethuraman A."/>
            <person name="Zhang X.-C."/>
            <person name="Shinozaki K."/>
            <person name="Nguyen H.T."/>
            <person name="Wing R.A."/>
            <person name="Cregan P."/>
            <person name="Specht J."/>
            <person name="Grimwood J."/>
            <person name="Rokhsar D."/>
            <person name="Stacey G."/>
            <person name="Shoemaker R.C."/>
            <person name="Jackson S.A."/>
        </authorList>
    </citation>
    <scope>NUCLEOTIDE SEQUENCE [LARGE SCALE GENOMIC DNA]</scope>
    <source>
        <strain evidence="3">cv. Williams 82</strain>
        <tissue evidence="2">Callus</tissue>
    </source>
</reference>
<keyword evidence="1" id="KW-0812">Transmembrane</keyword>
<dbReference type="EMBL" id="CM000840">
    <property type="protein sequence ID" value="KRH48001.1"/>
    <property type="molecule type" value="Genomic_DNA"/>
</dbReference>
<organism evidence="2">
    <name type="scientific">Glycine max</name>
    <name type="common">Soybean</name>
    <name type="synonym">Glycine hispida</name>
    <dbReference type="NCBI Taxonomy" id="3847"/>
    <lineage>
        <taxon>Eukaryota</taxon>
        <taxon>Viridiplantae</taxon>
        <taxon>Streptophyta</taxon>
        <taxon>Embryophyta</taxon>
        <taxon>Tracheophyta</taxon>
        <taxon>Spermatophyta</taxon>
        <taxon>Magnoliopsida</taxon>
        <taxon>eudicotyledons</taxon>
        <taxon>Gunneridae</taxon>
        <taxon>Pentapetalae</taxon>
        <taxon>rosids</taxon>
        <taxon>fabids</taxon>
        <taxon>Fabales</taxon>
        <taxon>Fabaceae</taxon>
        <taxon>Papilionoideae</taxon>
        <taxon>50 kb inversion clade</taxon>
        <taxon>NPAAA clade</taxon>
        <taxon>indigoferoid/millettioid clade</taxon>
        <taxon>Phaseoleae</taxon>
        <taxon>Glycine</taxon>
        <taxon>Glycine subgen. Soja</taxon>
    </lineage>
</organism>
<evidence type="ECO:0000313" key="3">
    <source>
        <dbReference type="EnsemblPlants" id="KRH48001"/>
    </source>
</evidence>
<reference evidence="2" key="3">
    <citation type="submission" date="2018-07" db="EMBL/GenBank/DDBJ databases">
        <title>WGS assembly of Glycine max.</title>
        <authorList>
            <person name="Schmutz J."/>
            <person name="Cannon S."/>
            <person name="Schlueter J."/>
            <person name="Ma J."/>
            <person name="Mitros T."/>
            <person name="Nelson W."/>
            <person name="Hyten D."/>
            <person name="Song Q."/>
            <person name="Thelen J."/>
            <person name="Cheng J."/>
            <person name="Xu D."/>
            <person name="Hellsten U."/>
            <person name="May G."/>
            <person name="Yu Y."/>
            <person name="Sakurai T."/>
            <person name="Umezawa T."/>
            <person name="Bhattacharyya M."/>
            <person name="Sandhu D."/>
            <person name="Valliyodan B."/>
            <person name="Lindquist E."/>
            <person name="Peto M."/>
            <person name="Grant D."/>
            <person name="Shu S."/>
            <person name="Goodstein D."/>
            <person name="Barry K."/>
            <person name="Futrell-Griggs M."/>
            <person name="Abernathy B."/>
            <person name="Du J."/>
            <person name="Tian Z."/>
            <person name="Zhu L."/>
            <person name="Gill N."/>
            <person name="Joshi T."/>
            <person name="Libault M."/>
            <person name="Sethuraman A."/>
            <person name="Zhang X."/>
            <person name="Shinozaki K."/>
            <person name="Nguyen H."/>
            <person name="Wing R."/>
            <person name="Cregan P."/>
            <person name="Specht J."/>
            <person name="Grimwood J."/>
            <person name="Rokhsar D."/>
            <person name="Stacey G."/>
            <person name="Shoemaker R."/>
            <person name="Jackson S."/>
        </authorList>
    </citation>
    <scope>NUCLEOTIDE SEQUENCE</scope>
    <source>
        <tissue evidence="2">Callus</tissue>
    </source>
</reference>
<protein>
    <recommendedName>
        <fullName evidence="5">Transmembrane protein</fullName>
    </recommendedName>
</protein>
<dbReference type="InParanoid" id="A0A0R0J044"/>
<dbReference type="Gramene" id="KRH48001">
    <property type="protein sequence ID" value="KRH48001"/>
    <property type="gene ID" value="GLYMA_07G062000"/>
</dbReference>
<dbReference type="InterPro" id="IPR053258">
    <property type="entry name" value="Ca-permeable_cation_channel"/>
</dbReference>
<evidence type="ECO:0000313" key="4">
    <source>
        <dbReference type="Proteomes" id="UP000008827"/>
    </source>
</evidence>
<feature type="transmembrane region" description="Helical" evidence="1">
    <location>
        <begin position="131"/>
        <end position="150"/>
    </location>
</feature>
<keyword evidence="1" id="KW-1133">Transmembrane helix</keyword>
<sequence>MADVVRRRPTSFNCAFRGTEVTFNVLYIQELNMAIETDPLHALDTFIYIVLLTFLQIRYQDDGPTPFHVHPKIIYVSIFSFLVYCLAFWGRRRKYAIPIVRVHHFETLMLMFGSLSMISLVLMLLPNTWELFGGFIMYPIWFIIHVLTIINSTRFREMLAHRPRFGRVTRPLLPTTSMDYI</sequence>
<evidence type="ECO:0000256" key="1">
    <source>
        <dbReference type="SAM" id="Phobius"/>
    </source>
</evidence>
<feature type="transmembrane region" description="Helical" evidence="1">
    <location>
        <begin position="72"/>
        <end position="90"/>
    </location>
</feature>
<evidence type="ECO:0000313" key="2">
    <source>
        <dbReference type="EMBL" id="KRH48001.1"/>
    </source>
</evidence>
<dbReference type="PANTHER" id="PTHR34115">
    <property type="entry name" value="PROTEIN, PUTATIVE-RELATED"/>
    <property type="match status" value="1"/>
</dbReference>
<feature type="transmembrane region" description="Helical" evidence="1">
    <location>
        <begin position="40"/>
        <end position="60"/>
    </location>
</feature>
<feature type="transmembrane region" description="Helical" evidence="1">
    <location>
        <begin position="102"/>
        <end position="125"/>
    </location>
</feature>
<evidence type="ECO:0008006" key="5">
    <source>
        <dbReference type="Google" id="ProtNLM"/>
    </source>
</evidence>